<dbReference type="AlphaFoldDB" id="A0A9Q1H177"/>
<comment type="caution">
    <text evidence="2">The sequence shown here is derived from an EMBL/GenBank/DDBJ whole genome shotgun (WGS) entry which is preliminary data.</text>
</comment>
<dbReference type="EMBL" id="JAIZAY010000014">
    <property type="protein sequence ID" value="KAJ8029774.1"/>
    <property type="molecule type" value="Genomic_DNA"/>
</dbReference>
<evidence type="ECO:0000313" key="3">
    <source>
        <dbReference type="Proteomes" id="UP001152320"/>
    </source>
</evidence>
<evidence type="ECO:0000313" key="2">
    <source>
        <dbReference type="EMBL" id="KAJ8029774.1"/>
    </source>
</evidence>
<protein>
    <submittedName>
        <fullName evidence="2">Uncharacterized protein</fullName>
    </submittedName>
</protein>
<organism evidence="2 3">
    <name type="scientific">Holothuria leucospilota</name>
    <name type="common">Black long sea cucumber</name>
    <name type="synonym">Mertensiothuria leucospilota</name>
    <dbReference type="NCBI Taxonomy" id="206669"/>
    <lineage>
        <taxon>Eukaryota</taxon>
        <taxon>Metazoa</taxon>
        <taxon>Echinodermata</taxon>
        <taxon>Eleutherozoa</taxon>
        <taxon>Echinozoa</taxon>
        <taxon>Holothuroidea</taxon>
        <taxon>Aspidochirotacea</taxon>
        <taxon>Aspidochirotida</taxon>
        <taxon>Holothuriidae</taxon>
        <taxon>Holothuria</taxon>
    </lineage>
</organism>
<sequence length="72" mass="8114">MCVKISNNLQPLLCLYATKRIEIDQEILYDWDGGTSDAMDKQEGNSNSNCDEGHKAKVTHESRSPQLKVQDC</sequence>
<feature type="region of interest" description="Disordered" evidence="1">
    <location>
        <begin position="32"/>
        <end position="72"/>
    </location>
</feature>
<name>A0A9Q1H177_HOLLE</name>
<reference evidence="2" key="1">
    <citation type="submission" date="2021-10" db="EMBL/GenBank/DDBJ databases">
        <title>Tropical sea cucumber genome reveals ecological adaptation and Cuvierian tubules defense mechanism.</title>
        <authorList>
            <person name="Chen T."/>
        </authorList>
    </citation>
    <scope>NUCLEOTIDE SEQUENCE</scope>
    <source>
        <strain evidence="2">Nanhai2018</strain>
        <tissue evidence="2">Muscle</tissue>
    </source>
</reference>
<feature type="compositionally biased region" description="Basic and acidic residues" evidence="1">
    <location>
        <begin position="51"/>
        <end position="63"/>
    </location>
</feature>
<evidence type="ECO:0000256" key="1">
    <source>
        <dbReference type="SAM" id="MobiDB-lite"/>
    </source>
</evidence>
<keyword evidence="3" id="KW-1185">Reference proteome</keyword>
<proteinExistence type="predicted"/>
<dbReference type="Proteomes" id="UP001152320">
    <property type="component" value="Chromosome 14"/>
</dbReference>
<accession>A0A9Q1H177</accession>
<gene>
    <name evidence="2" type="ORF">HOLleu_29253</name>
</gene>